<feature type="region of interest" description="Disordered" evidence="1">
    <location>
        <begin position="30"/>
        <end position="61"/>
    </location>
</feature>
<dbReference type="Proteomes" id="UP001153076">
    <property type="component" value="Unassembled WGS sequence"/>
</dbReference>
<name>A0A9Q1KJ95_9CARY</name>
<dbReference type="AlphaFoldDB" id="A0A9Q1KJ95"/>
<feature type="region of interest" description="Disordered" evidence="1">
    <location>
        <begin position="143"/>
        <end position="166"/>
    </location>
</feature>
<evidence type="ECO:0000313" key="2">
    <source>
        <dbReference type="EMBL" id="KAJ8444383.1"/>
    </source>
</evidence>
<gene>
    <name evidence="2" type="ORF">Cgig2_026587</name>
</gene>
<dbReference type="EMBL" id="JAKOGI010000099">
    <property type="protein sequence ID" value="KAJ8444383.1"/>
    <property type="molecule type" value="Genomic_DNA"/>
</dbReference>
<keyword evidence="3" id="KW-1185">Reference proteome</keyword>
<proteinExistence type="predicted"/>
<comment type="caution">
    <text evidence="2">The sequence shown here is derived from an EMBL/GenBank/DDBJ whole genome shotgun (WGS) entry which is preliminary data.</text>
</comment>
<evidence type="ECO:0000256" key="1">
    <source>
        <dbReference type="SAM" id="MobiDB-lite"/>
    </source>
</evidence>
<evidence type="ECO:0000313" key="3">
    <source>
        <dbReference type="Proteomes" id="UP001153076"/>
    </source>
</evidence>
<reference evidence="2" key="1">
    <citation type="submission" date="2022-04" db="EMBL/GenBank/DDBJ databases">
        <title>Carnegiea gigantea Genome sequencing and assembly v2.</title>
        <authorList>
            <person name="Copetti D."/>
            <person name="Sanderson M.J."/>
            <person name="Burquez A."/>
            <person name="Wojciechowski M.F."/>
        </authorList>
    </citation>
    <scope>NUCLEOTIDE SEQUENCE</scope>
    <source>
        <strain evidence="2">SGP5-SGP5p</strain>
        <tissue evidence="2">Aerial part</tissue>
    </source>
</reference>
<protein>
    <submittedName>
        <fullName evidence="2">Uncharacterized protein</fullName>
    </submittedName>
</protein>
<organism evidence="2 3">
    <name type="scientific">Carnegiea gigantea</name>
    <dbReference type="NCBI Taxonomy" id="171969"/>
    <lineage>
        <taxon>Eukaryota</taxon>
        <taxon>Viridiplantae</taxon>
        <taxon>Streptophyta</taxon>
        <taxon>Embryophyta</taxon>
        <taxon>Tracheophyta</taxon>
        <taxon>Spermatophyta</taxon>
        <taxon>Magnoliopsida</taxon>
        <taxon>eudicotyledons</taxon>
        <taxon>Gunneridae</taxon>
        <taxon>Pentapetalae</taxon>
        <taxon>Caryophyllales</taxon>
        <taxon>Cactineae</taxon>
        <taxon>Cactaceae</taxon>
        <taxon>Cactoideae</taxon>
        <taxon>Echinocereeae</taxon>
        <taxon>Carnegiea</taxon>
    </lineage>
</organism>
<sequence length="285" mass="31122">MYRRHALRVASIIEQRVDLFPVMNHFLHAHWSNRGGRGGRNKGRGGHSGGRTQADRSRGRETAYQVHAQGEYSAVASTTDEVPTSMPTASFTLEQVQQILSLIKSPKSVHEKLLDDWASKDPAPVASSQPSPVMLGPAQNRLHTGHLLHGPQQASAASPSGPAPQPITVDRGSCPEGIGGLYASELEEACQNLKLTYVEAEAVVFDNDGSDERVEHIAMCLYGRLLMEKSFNSRTMKFKELVLGNEASKRKFEDKITTGDGEYKLRVMDDEAESILACVKAVAAL</sequence>
<feature type="compositionally biased region" description="Low complexity" evidence="1">
    <location>
        <begin position="150"/>
        <end position="160"/>
    </location>
</feature>
<accession>A0A9Q1KJ95</accession>